<dbReference type="RefSeq" id="WP_146571681.1">
    <property type="nucleotide sequence ID" value="NZ_CP042306.1"/>
</dbReference>
<gene>
    <name evidence="7" type="ORF">FPZ24_10255</name>
</gene>
<dbReference type="InterPro" id="IPR027385">
    <property type="entry name" value="Beta-barrel_OMP"/>
</dbReference>
<comment type="subcellular location">
    <subcellularLocation>
        <location evidence="1">Membrane</location>
    </subcellularLocation>
</comment>
<evidence type="ECO:0000259" key="6">
    <source>
        <dbReference type="Pfam" id="PF13505"/>
    </source>
</evidence>
<keyword evidence="2 5" id="KW-0732">Signal</keyword>
<dbReference type="PANTHER" id="PTHR34001:SF3">
    <property type="entry name" value="BLL7405 PROTEIN"/>
    <property type="match status" value="1"/>
</dbReference>
<name>A0A5B8LIZ0_9SPHN</name>
<accession>A0A5B8LIZ0</accession>
<reference evidence="7 8" key="1">
    <citation type="submission" date="2019-07" db="EMBL/GenBank/DDBJ databases">
        <title>Full genome sequence of Sphingomonas sp. 4R-6-7(HKS19).</title>
        <authorList>
            <person name="Im W.-T."/>
        </authorList>
    </citation>
    <scope>NUCLEOTIDE SEQUENCE [LARGE SCALE GENOMIC DNA]</scope>
    <source>
        <strain evidence="7 8">HKS19</strain>
    </source>
</reference>
<dbReference type="PANTHER" id="PTHR34001">
    <property type="entry name" value="BLL7405 PROTEIN"/>
    <property type="match status" value="1"/>
</dbReference>
<evidence type="ECO:0000256" key="3">
    <source>
        <dbReference type="ARBA" id="ARBA00023136"/>
    </source>
</evidence>
<organism evidence="7 8">
    <name type="scientific">Sphingomonas panacisoli</name>
    <dbReference type="NCBI Taxonomy" id="1813879"/>
    <lineage>
        <taxon>Bacteria</taxon>
        <taxon>Pseudomonadati</taxon>
        <taxon>Pseudomonadota</taxon>
        <taxon>Alphaproteobacteria</taxon>
        <taxon>Sphingomonadales</taxon>
        <taxon>Sphingomonadaceae</taxon>
        <taxon>Sphingomonas</taxon>
    </lineage>
</organism>
<evidence type="ECO:0000256" key="5">
    <source>
        <dbReference type="SAM" id="SignalP"/>
    </source>
</evidence>
<feature type="domain" description="Outer membrane protein beta-barrel" evidence="6">
    <location>
        <begin position="6"/>
        <end position="190"/>
    </location>
</feature>
<proteinExistence type="inferred from homology"/>
<dbReference type="OrthoDB" id="8222426at2"/>
<evidence type="ECO:0000313" key="7">
    <source>
        <dbReference type="EMBL" id="QDZ07819.1"/>
    </source>
</evidence>
<feature type="chain" id="PRO_5022706131" evidence="5">
    <location>
        <begin position="20"/>
        <end position="190"/>
    </location>
</feature>
<dbReference type="EMBL" id="CP042306">
    <property type="protein sequence ID" value="QDZ07819.1"/>
    <property type="molecule type" value="Genomic_DNA"/>
</dbReference>
<dbReference type="Gene3D" id="2.40.160.20">
    <property type="match status" value="1"/>
</dbReference>
<evidence type="ECO:0000256" key="1">
    <source>
        <dbReference type="ARBA" id="ARBA00004370"/>
    </source>
</evidence>
<dbReference type="Pfam" id="PF13505">
    <property type="entry name" value="OMP_b-brl"/>
    <property type="match status" value="1"/>
</dbReference>
<dbReference type="KEGG" id="spai:FPZ24_10255"/>
<dbReference type="AlphaFoldDB" id="A0A5B8LIZ0"/>
<feature type="signal peptide" evidence="5">
    <location>
        <begin position="1"/>
        <end position="19"/>
    </location>
</feature>
<sequence>MRLFAASLLLSAFATPAFAQDSDKPFEGASATAITGVDFTSEPGNNATGVIYGGQLGYDVQRGKTVFGVEGEVTGSSSKGCGGSAIFSYCSKQDRDLYVGGKIGRVVGDSTLLYAKVGYTNNRLTGSYVDNTTTPATSGSGSNVLDGVRGGVGVEQKLGKSLSLKAEYRYSNYEGSYSRNQGVVGLGFHF</sequence>
<evidence type="ECO:0000313" key="8">
    <source>
        <dbReference type="Proteomes" id="UP000315673"/>
    </source>
</evidence>
<dbReference type="InterPro" id="IPR011250">
    <property type="entry name" value="OMP/PagP_B-barrel"/>
</dbReference>
<dbReference type="GO" id="GO:0016020">
    <property type="term" value="C:membrane"/>
    <property type="evidence" value="ECO:0007669"/>
    <property type="project" value="UniProtKB-SubCell"/>
</dbReference>
<keyword evidence="3" id="KW-0472">Membrane</keyword>
<dbReference type="InterPro" id="IPR051692">
    <property type="entry name" value="OMP-like"/>
</dbReference>
<evidence type="ECO:0000256" key="4">
    <source>
        <dbReference type="ARBA" id="ARBA00038306"/>
    </source>
</evidence>
<comment type="similarity">
    <text evidence="4">Belongs to the Omp25/RopB family.</text>
</comment>
<protein>
    <submittedName>
        <fullName evidence="7">Porin family protein</fullName>
    </submittedName>
</protein>
<keyword evidence="8" id="KW-1185">Reference proteome</keyword>
<dbReference type="Proteomes" id="UP000315673">
    <property type="component" value="Chromosome"/>
</dbReference>
<evidence type="ECO:0000256" key="2">
    <source>
        <dbReference type="ARBA" id="ARBA00022729"/>
    </source>
</evidence>
<dbReference type="SUPFAM" id="SSF56925">
    <property type="entry name" value="OMPA-like"/>
    <property type="match status" value="1"/>
</dbReference>